<accession>A0AAW0NTQ3</accession>
<dbReference type="Proteomes" id="UP001460270">
    <property type="component" value="Unassembled WGS sequence"/>
</dbReference>
<proteinExistence type="predicted"/>
<dbReference type="AlphaFoldDB" id="A0AAW0NTQ3"/>
<keyword evidence="2" id="KW-1185">Reference proteome</keyword>
<organism evidence="1 2">
    <name type="scientific">Mugilogobius chulae</name>
    <name type="common">yellowstripe goby</name>
    <dbReference type="NCBI Taxonomy" id="88201"/>
    <lineage>
        <taxon>Eukaryota</taxon>
        <taxon>Metazoa</taxon>
        <taxon>Chordata</taxon>
        <taxon>Craniata</taxon>
        <taxon>Vertebrata</taxon>
        <taxon>Euteleostomi</taxon>
        <taxon>Actinopterygii</taxon>
        <taxon>Neopterygii</taxon>
        <taxon>Teleostei</taxon>
        <taxon>Neoteleostei</taxon>
        <taxon>Acanthomorphata</taxon>
        <taxon>Gobiaria</taxon>
        <taxon>Gobiiformes</taxon>
        <taxon>Gobioidei</taxon>
        <taxon>Gobiidae</taxon>
        <taxon>Gobionellinae</taxon>
        <taxon>Mugilogobius</taxon>
    </lineage>
</organism>
<name>A0AAW0NTQ3_9GOBI</name>
<evidence type="ECO:0000313" key="2">
    <source>
        <dbReference type="Proteomes" id="UP001460270"/>
    </source>
</evidence>
<protein>
    <submittedName>
        <fullName evidence="1">Uncharacterized protein</fullName>
    </submittedName>
</protein>
<sequence length="111" mass="11848">MAVSNCTSVTASDGFFRFGENHKYCENLCGRAGSGLNMDQPPAGARVRTMDHAASCWCQGQDYGPCSLLLVPGSGLWTMQPPAGARVRTMDHAASCWCQGQDYGPCSLLLV</sequence>
<reference evidence="2" key="1">
    <citation type="submission" date="2024-04" db="EMBL/GenBank/DDBJ databases">
        <title>Salinicola lusitanus LLJ914,a marine bacterium isolated from the Okinawa Trough.</title>
        <authorList>
            <person name="Li J."/>
        </authorList>
    </citation>
    <scope>NUCLEOTIDE SEQUENCE [LARGE SCALE GENOMIC DNA]</scope>
</reference>
<comment type="caution">
    <text evidence="1">The sequence shown here is derived from an EMBL/GenBank/DDBJ whole genome shotgun (WGS) entry which is preliminary data.</text>
</comment>
<gene>
    <name evidence="1" type="ORF">WMY93_016294</name>
</gene>
<evidence type="ECO:0000313" key="1">
    <source>
        <dbReference type="EMBL" id="KAK7907682.1"/>
    </source>
</evidence>
<dbReference type="EMBL" id="JBBPFD010000011">
    <property type="protein sequence ID" value="KAK7907682.1"/>
    <property type="molecule type" value="Genomic_DNA"/>
</dbReference>